<proteinExistence type="inferred from homology"/>
<feature type="transmembrane region" description="Helical" evidence="7">
    <location>
        <begin position="291"/>
        <end position="311"/>
    </location>
</feature>
<comment type="subcellular location">
    <subcellularLocation>
        <location evidence="1">Membrane</location>
        <topology evidence="1">Multi-pass membrane protein</topology>
    </subcellularLocation>
</comment>
<feature type="transmembrane region" description="Helical" evidence="7">
    <location>
        <begin position="246"/>
        <end position="268"/>
    </location>
</feature>
<dbReference type="EMBL" id="HBIM01006403">
    <property type="protein sequence ID" value="CAE0407644.1"/>
    <property type="molecule type" value="Transcribed_RNA"/>
</dbReference>
<evidence type="ECO:0000256" key="2">
    <source>
        <dbReference type="ARBA" id="ARBA00005587"/>
    </source>
</evidence>
<feature type="region of interest" description="Disordered" evidence="6">
    <location>
        <begin position="1"/>
        <end position="40"/>
    </location>
</feature>
<evidence type="ECO:0000256" key="1">
    <source>
        <dbReference type="ARBA" id="ARBA00004141"/>
    </source>
</evidence>
<feature type="transmembrane region" description="Helical" evidence="7">
    <location>
        <begin position="218"/>
        <end position="239"/>
    </location>
</feature>
<dbReference type="AlphaFoldDB" id="A0A7S3L286"/>
<comment type="similarity">
    <text evidence="2">Belongs to the acetate uptake transporter (AceTr) (TC 2.A.96) family.</text>
</comment>
<sequence>MRTNNNISMSSVLEHRTSPTSVMTEQQQQQQLPTAMSSPKATIHTRISSIRVENNGLTTQQPEGGGRVVVVRYFLDRPGYGLHNAAARLWFCPPAVCTPADVGVYLVEQQIALEGLLVEVYLDKLECFMMLAACEVSGIEWDFSDTSAHNPGSLNIRLTDLEPEVEAVALPQKQPPTQSSQQANSTPAGLFAFSMIAGLENVALMAELLPGTVEERFLVAYGPYGFFTAGLLELIVGIFQVVRGNLYGATAFLVFGCFWLTNGSIQILTNHFSALGNSRADELLQASGDDPWGHCLGQVFKLAFCCTLLLQTFVMHRLSTALITLLCVKTAFSAFTGWSEEMKWSEFVVGWMLSAFAFYVFLVEFTNQVYNREVFPTYKWSEKNSPEEVFGAPGRSGTLQSKAKRLRQASYPNPRTVREALVKMDSLNDHGKAAH</sequence>
<evidence type="ECO:0000256" key="5">
    <source>
        <dbReference type="ARBA" id="ARBA00023136"/>
    </source>
</evidence>
<reference evidence="8" key="1">
    <citation type="submission" date="2021-01" db="EMBL/GenBank/DDBJ databases">
        <authorList>
            <person name="Corre E."/>
            <person name="Pelletier E."/>
            <person name="Niang G."/>
            <person name="Scheremetjew M."/>
            <person name="Finn R."/>
            <person name="Kale V."/>
            <person name="Holt S."/>
            <person name="Cochrane G."/>
            <person name="Meng A."/>
            <person name="Brown T."/>
            <person name="Cohen L."/>
        </authorList>
    </citation>
    <scope>NUCLEOTIDE SEQUENCE</scope>
    <source>
        <strain evidence="8">CCMP127</strain>
    </source>
</reference>
<dbReference type="InterPro" id="IPR047623">
    <property type="entry name" value="SatP"/>
</dbReference>
<feature type="compositionally biased region" description="Polar residues" evidence="6">
    <location>
        <begin position="1"/>
        <end position="11"/>
    </location>
</feature>
<name>A0A7S3L286_9STRA</name>
<feature type="transmembrane region" description="Helical" evidence="7">
    <location>
        <begin position="344"/>
        <end position="362"/>
    </location>
</feature>
<feature type="transmembrane region" description="Helical" evidence="7">
    <location>
        <begin position="318"/>
        <end position="338"/>
    </location>
</feature>
<dbReference type="GO" id="GO:0005886">
    <property type="term" value="C:plasma membrane"/>
    <property type="evidence" value="ECO:0007669"/>
    <property type="project" value="TreeGrafter"/>
</dbReference>
<evidence type="ECO:0000256" key="4">
    <source>
        <dbReference type="ARBA" id="ARBA00022989"/>
    </source>
</evidence>
<evidence type="ECO:0000256" key="3">
    <source>
        <dbReference type="ARBA" id="ARBA00022692"/>
    </source>
</evidence>
<keyword evidence="5 7" id="KW-0472">Membrane</keyword>
<evidence type="ECO:0000256" key="7">
    <source>
        <dbReference type="SAM" id="Phobius"/>
    </source>
</evidence>
<keyword evidence="4 7" id="KW-1133">Transmembrane helix</keyword>
<gene>
    <name evidence="8" type="ORF">ACOF00016_LOCUS5450</name>
</gene>
<dbReference type="PANTHER" id="PTHR30178:SF3">
    <property type="entry name" value="SUCCINATE-ACETATE_PROTON SYMPORTER SATP"/>
    <property type="match status" value="1"/>
</dbReference>
<protein>
    <submittedName>
        <fullName evidence="8">Uncharacterized protein</fullName>
    </submittedName>
</protein>
<dbReference type="GO" id="GO:0071422">
    <property type="term" value="P:succinate transmembrane transport"/>
    <property type="evidence" value="ECO:0007669"/>
    <property type="project" value="TreeGrafter"/>
</dbReference>
<keyword evidence="3 7" id="KW-0812">Transmembrane</keyword>
<evidence type="ECO:0000313" key="8">
    <source>
        <dbReference type="EMBL" id="CAE0407644.1"/>
    </source>
</evidence>
<dbReference type="InterPro" id="IPR000791">
    <property type="entry name" value="Gpr1/Fun34/SatP-like"/>
</dbReference>
<dbReference type="Pfam" id="PF01184">
    <property type="entry name" value="Gpr1_Fun34_YaaH"/>
    <property type="match status" value="1"/>
</dbReference>
<accession>A0A7S3L286</accession>
<organism evidence="8">
    <name type="scientific">Amphora coffeiformis</name>
    <dbReference type="NCBI Taxonomy" id="265554"/>
    <lineage>
        <taxon>Eukaryota</taxon>
        <taxon>Sar</taxon>
        <taxon>Stramenopiles</taxon>
        <taxon>Ochrophyta</taxon>
        <taxon>Bacillariophyta</taxon>
        <taxon>Bacillariophyceae</taxon>
        <taxon>Bacillariophycidae</taxon>
        <taxon>Thalassiophysales</taxon>
        <taxon>Catenulaceae</taxon>
        <taxon>Amphora</taxon>
    </lineage>
</organism>
<dbReference type="PANTHER" id="PTHR30178">
    <property type="entry name" value="INNER MEMBRANE PROTEIN YAAH"/>
    <property type="match status" value="1"/>
</dbReference>
<evidence type="ECO:0000256" key="6">
    <source>
        <dbReference type="SAM" id="MobiDB-lite"/>
    </source>
</evidence>
<feature type="region of interest" description="Disordered" evidence="6">
    <location>
        <begin position="389"/>
        <end position="409"/>
    </location>
</feature>
<dbReference type="GO" id="GO:0015360">
    <property type="term" value="F:acetate:proton symporter activity"/>
    <property type="evidence" value="ECO:0007669"/>
    <property type="project" value="TreeGrafter"/>
</dbReference>